<dbReference type="InterPro" id="IPR015947">
    <property type="entry name" value="PUA-like_sf"/>
</dbReference>
<evidence type="ECO:0000313" key="3">
    <source>
        <dbReference type="Proteomes" id="UP001199044"/>
    </source>
</evidence>
<dbReference type="PANTHER" id="PTHR39203">
    <property type="entry name" value="CYTOPLASMIC PROTEIN-RELATED"/>
    <property type="match status" value="1"/>
</dbReference>
<sequence>MNPEHREFLNQYLATLTISARENIPNVIAEYFCADEENANECARLVNNGIKTATCSFKKGYEAENEPLPKVGQLMVVLDWEQNPVCIVETTKVSVCAFGDVDSEFAWAEGEGDRSYSWWREAHIDFFRDYAQELGCEFNDQSEIVQEWFKKVYPR</sequence>
<accession>A0ABS7YJZ0</accession>
<gene>
    <name evidence="2" type="ORF">LDJ79_04235</name>
</gene>
<proteinExistence type="predicted"/>
<dbReference type="InterPro" id="IPR009326">
    <property type="entry name" value="DUF984"/>
</dbReference>
<evidence type="ECO:0000313" key="2">
    <source>
        <dbReference type="EMBL" id="MCA2015307.1"/>
    </source>
</evidence>
<dbReference type="PIRSF" id="PIRSF021320">
    <property type="entry name" value="DUF984"/>
    <property type="match status" value="1"/>
</dbReference>
<feature type="domain" description="ASCH" evidence="1">
    <location>
        <begin position="30"/>
        <end position="153"/>
    </location>
</feature>
<organism evidence="2 3">
    <name type="scientific">Vibrio tritonius</name>
    <dbReference type="NCBI Taxonomy" id="1435069"/>
    <lineage>
        <taxon>Bacteria</taxon>
        <taxon>Pseudomonadati</taxon>
        <taxon>Pseudomonadota</taxon>
        <taxon>Gammaproteobacteria</taxon>
        <taxon>Vibrionales</taxon>
        <taxon>Vibrionaceae</taxon>
        <taxon>Vibrio</taxon>
    </lineage>
</organism>
<name>A0ABS7YJZ0_9VIBR</name>
<reference evidence="3" key="1">
    <citation type="submission" date="2023-07" db="EMBL/GenBank/DDBJ databases">
        <title>Molecular identification of indigenous halophilic bacteria isolated from red sea cost, biodegradation of synthetic dyes and assessment of degraded metabolite toxicity.</title>
        <authorList>
            <person name="Chaieb K."/>
            <person name="Altayb H.N."/>
        </authorList>
    </citation>
    <scope>NUCLEOTIDE SEQUENCE [LARGE SCALE GENOMIC DNA]</scope>
    <source>
        <strain evidence="3">K20</strain>
    </source>
</reference>
<dbReference type="RefSeq" id="WP_225249707.1">
    <property type="nucleotide sequence ID" value="NZ_CP152307.1"/>
</dbReference>
<comment type="caution">
    <text evidence="2">The sequence shown here is derived from an EMBL/GenBank/DDBJ whole genome shotgun (WGS) entry which is preliminary data.</text>
</comment>
<dbReference type="PANTHER" id="PTHR39203:SF1">
    <property type="entry name" value="CYTOPLASMIC PROTEIN"/>
    <property type="match status" value="1"/>
</dbReference>
<evidence type="ECO:0000259" key="1">
    <source>
        <dbReference type="SMART" id="SM01022"/>
    </source>
</evidence>
<dbReference type="CDD" id="cd06553">
    <property type="entry name" value="ASCH_Ef3133_like"/>
    <property type="match status" value="1"/>
</dbReference>
<keyword evidence="3" id="KW-1185">Reference proteome</keyword>
<dbReference type="SMART" id="SM01022">
    <property type="entry name" value="ASCH"/>
    <property type="match status" value="1"/>
</dbReference>
<dbReference type="SUPFAM" id="SSF88697">
    <property type="entry name" value="PUA domain-like"/>
    <property type="match status" value="1"/>
</dbReference>
<dbReference type="Pfam" id="PF04266">
    <property type="entry name" value="ASCH"/>
    <property type="match status" value="1"/>
</dbReference>
<dbReference type="EMBL" id="JAIWIU010000025">
    <property type="protein sequence ID" value="MCA2015307.1"/>
    <property type="molecule type" value="Genomic_DNA"/>
</dbReference>
<dbReference type="Proteomes" id="UP001199044">
    <property type="component" value="Unassembled WGS sequence"/>
</dbReference>
<dbReference type="InterPro" id="IPR007374">
    <property type="entry name" value="ASCH_domain"/>
</dbReference>
<dbReference type="Gene3D" id="3.10.400.10">
    <property type="entry name" value="Sulfate adenylyltransferase"/>
    <property type="match status" value="1"/>
</dbReference>
<protein>
    <submittedName>
        <fullName evidence="2">ASCH domain-containing protein</fullName>
    </submittedName>
</protein>